<dbReference type="PROSITE" id="PS51186">
    <property type="entry name" value="GNAT"/>
    <property type="match status" value="1"/>
</dbReference>
<dbReference type="GO" id="GO:0016747">
    <property type="term" value="F:acyltransferase activity, transferring groups other than amino-acyl groups"/>
    <property type="evidence" value="ECO:0007669"/>
    <property type="project" value="InterPro"/>
</dbReference>
<dbReference type="OrthoDB" id="5828233at2"/>
<dbReference type="SUPFAM" id="SSF55729">
    <property type="entry name" value="Acyl-CoA N-acyltransferases (Nat)"/>
    <property type="match status" value="1"/>
</dbReference>
<dbReference type="PATRIC" id="fig|1056511.3.peg.2489"/>
<feature type="domain" description="N-acetyltransferase" evidence="1">
    <location>
        <begin position="104"/>
        <end position="268"/>
    </location>
</feature>
<evidence type="ECO:0000313" key="3">
    <source>
        <dbReference type="Proteomes" id="UP000011134"/>
    </source>
</evidence>
<protein>
    <recommendedName>
        <fullName evidence="1">N-acetyltransferase domain-containing protein</fullName>
    </recommendedName>
</protein>
<dbReference type="InterPro" id="IPR000182">
    <property type="entry name" value="GNAT_dom"/>
</dbReference>
<keyword evidence="3" id="KW-1185">Reference proteome</keyword>
<dbReference type="Proteomes" id="UP000011134">
    <property type="component" value="Unassembled WGS sequence"/>
</dbReference>
<gene>
    <name evidence="2" type="ORF">C942_00996</name>
</gene>
<proteinExistence type="predicted"/>
<dbReference type="CDD" id="cd04301">
    <property type="entry name" value="NAT_SF"/>
    <property type="match status" value="1"/>
</dbReference>
<reference evidence="2 3" key="1">
    <citation type="submission" date="2012-12" db="EMBL/GenBank/DDBJ databases">
        <title>Genome Assembly of Photobacterium sp. AK15.</title>
        <authorList>
            <person name="Khatri I."/>
            <person name="Vaidya B."/>
            <person name="Srinivas T.N.R."/>
            <person name="Subramanian S."/>
            <person name="Pinnaka A."/>
        </authorList>
    </citation>
    <scope>NUCLEOTIDE SEQUENCE [LARGE SCALE GENOMIC DNA]</scope>
    <source>
        <strain evidence="2 3">AK15</strain>
    </source>
</reference>
<dbReference type="InterPro" id="IPR016181">
    <property type="entry name" value="Acyl_CoA_acyltransferase"/>
</dbReference>
<sequence length="285" mass="32350">MPSNRYHIYVQEDTSYQFFQSCRFWQEAVTCASSKQTQLNTRVYIFDTDANTNTEDVFRIDEGGHPVSNGHLARSLYQQVKLTPINELTLLGVTEPLMLDNAVMTVLPLADAYSEIHRLCGAEELTQSLEAEVLASPFSRSYHEENDIALMVYRDEQLVATAVFSRYIEDHRFPVHRGELCYELSLHTVFVSTSFRRQGIATSLANTIINIARNDLKHLHLRLLEANIRLMPWFSALALTPGGEAICGILSEAFTDMNDDVIEELMDDGWAISYQDPVIFVESMA</sequence>
<dbReference type="AlphaFoldDB" id="L8JDK3"/>
<dbReference type="Gene3D" id="3.40.630.30">
    <property type="match status" value="1"/>
</dbReference>
<name>L8JDK3_9GAMM</name>
<accession>L8JDK3</accession>
<dbReference type="EMBL" id="AMZO01000017">
    <property type="protein sequence ID" value="ELR65492.1"/>
    <property type="molecule type" value="Genomic_DNA"/>
</dbReference>
<evidence type="ECO:0000313" key="2">
    <source>
        <dbReference type="EMBL" id="ELR65492.1"/>
    </source>
</evidence>
<organism evidence="2 3">
    <name type="scientific">Photobacterium marinum</name>
    <dbReference type="NCBI Taxonomy" id="1056511"/>
    <lineage>
        <taxon>Bacteria</taxon>
        <taxon>Pseudomonadati</taxon>
        <taxon>Pseudomonadota</taxon>
        <taxon>Gammaproteobacteria</taxon>
        <taxon>Vibrionales</taxon>
        <taxon>Vibrionaceae</taxon>
        <taxon>Photobacterium</taxon>
    </lineage>
</organism>
<evidence type="ECO:0000259" key="1">
    <source>
        <dbReference type="PROSITE" id="PS51186"/>
    </source>
</evidence>
<dbReference type="Pfam" id="PF00583">
    <property type="entry name" value="Acetyltransf_1"/>
    <property type="match status" value="1"/>
</dbReference>
<comment type="caution">
    <text evidence="2">The sequence shown here is derived from an EMBL/GenBank/DDBJ whole genome shotgun (WGS) entry which is preliminary data.</text>
</comment>
<dbReference type="RefSeq" id="WP_007466089.1">
    <property type="nucleotide sequence ID" value="NZ_AMZO01000017.1"/>
</dbReference>